<protein>
    <submittedName>
        <fullName evidence="2">Uncharacterized protein</fullName>
    </submittedName>
</protein>
<dbReference type="STRING" id="1073996.SAMN05444271_108131"/>
<dbReference type="Proteomes" id="UP000198888">
    <property type="component" value="Unassembled WGS sequence"/>
</dbReference>
<evidence type="ECO:0000313" key="2">
    <source>
        <dbReference type="EMBL" id="SEI81141.1"/>
    </source>
</evidence>
<dbReference type="GeneID" id="35002944"/>
<dbReference type="AlphaFoldDB" id="A0A1H6TMC3"/>
<feature type="transmembrane region" description="Helical" evidence="1">
    <location>
        <begin position="68"/>
        <end position="85"/>
    </location>
</feature>
<evidence type="ECO:0000313" key="3">
    <source>
        <dbReference type="Proteomes" id="UP000198888"/>
    </source>
</evidence>
<accession>A0A1H6TMC3</accession>
<keyword evidence="1" id="KW-1133">Transmembrane helix</keyword>
<keyword evidence="1" id="KW-0812">Transmembrane</keyword>
<proteinExistence type="predicted"/>
<feature type="transmembrane region" description="Helical" evidence="1">
    <location>
        <begin position="6"/>
        <end position="28"/>
    </location>
</feature>
<feature type="transmembrane region" description="Helical" evidence="1">
    <location>
        <begin position="40"/>
        <end position="62"/>
    </location>
</feature>
<dbReference type="KEGG" id="hae:halTADL_2170"/>
<sequence>MYEPATLVLSALLSVTGLLSIPVGYRIYVAEQRSEAGRLWTLYCVLSAAECATGLFVFTWVLTRGLPSIWLFILLPLSVMPRSLIQWPMHKRMAYTPWIYRVFDTPSS</sequence>
<name>A0A1H6TMC3_9EURY</name>
<dbReference type="RefSeq" id="WP_089671990.1">
    <property type="nucleotide sequence ID" value="NZ_CP024845.1"/>
</dbReference>
<organism evidence="2 3">
    <name type="scientific">Halohasta litchfieldiae</name>
    <dbReference type="NCBI Taxonomy" id="1073996"/>
    <lineage>
        <taxon>Archaea</taxon>
        <taxon>Methanobacteriati</taxon>
        <taxon>Methanobacteriota</taxon>
        <taxon>Stenosarchaea group</taxon>
        <taxon>Halobacteria</taxon>
        <taxon>Halobacteriales</taxon>
        <taxon>Haloferacaceae</taxon>
        <taxon>Halohasta</taxon>
    </lineage>
</organism>
<keyword evidence="3" id="KW-1185">Reference proteome</keyword>
<dbReference type="OrthoDB" id="196981at2157"/>
<reference evidence="2 3" key="1">
    <citation type="submission" date="2016-10" db="EMBL/GenBank/DDBJ databases">
        <authorList>
            <person name="de Groot N.N."/>
        </authorList>
    </citation>
    <scope>NUCLEOTIDE SEQUENCE [LARGE SCALE GENOMIC DNA]</scope>
    <source>
        <strain evidence="2 3">DSM 22187</strain>
    </source>
</reference>
<evidence type="ECO:0000256" key="1">
    <source>
        <dbReference type="SAM" id="Phobius"/>
    </source>
</evidence>
<accession>A0A2H4Q3H2</accession>
<gene>
    <name evidence="2" type="ORF">SAMN05444271_108131</name>
</gene>
<dbReference type="EMBL" id="FNYR01000008">
    <property type="protein sequence ID" value="SEI81141.1"/>
    <property type="molecule type" value="Genomic_DNA"/>
</dbReference>
<keyword evidence="1" id="KW-0472">Membrane</keyword>